<evidence type="ECO:0000256" key="3">
    <source>
        <dbReference type="ARBA" id="ARBA00023274"/>
    </source>
</evidence>
<evidence type="ECO:0000256" key="2">
    <source>
        <dbReference type="ARBA" id="ARBA00022980"/>
    </source>
</evidence>
<dbReference type="NCBIfam" id="NF001099">
    <property type="entry name" value="PRK00132.1"/>
    <property type="match status" value="1"/>
</dbReference>
<dbReference type="InterPro" id="IPR020568">
    <property type="entry name" value="Ribosomal_Su5_D2-typ_SF"/>
</dbReference>
<comment type="caution">
    <text evidence="8">The sequence shown here is derived from an EMBL/GenBank/DDBJ whole genome shotgun (WGS) entry which is preliminary data.</text>
</comment>
<evidence type="ECO:0000256" key="7">
    <source>
        <dbReference type="SAM" id="MobiDB-lite"/>
    </source>
</evidence>
<dbReference type="PANTHER" id="PTHR21569">
    <property type="entry name" value="RIBOSOMAL PROTEIN S9"/>
    <property type="match status" value="1"/>
</dbReference>
<dbReference type="Proteomes" id="UP000231538">
    <property type="component" value="Unassembled WGS sequence"/>
</dbReference>
<keyword evidence="3 5" id="KW-0687">Ribonucleoprotein</keyword>
<proteinExistence type="inferred from homology"/>
<dbReference type="PROSITE" id="PS00360">
    <property type="entry name" value="RIBOSOMAL_S9"/>
    <property type="match status" value="1"/>
</dbReference>
<evidence type="ECO:0000256" key="5">
    <source>
        <dbReference type="HAMAP-Rule" id="MF_00532"/>
    </source>
</evidence>
<dbReference type="GO" id="GO:0003735">
    <property type="term" value="F:structural constituent of ribosome"/>
    <property type="evidence" value="ECO:0007669"/>
    <property type="project" value="InterPro"/>
</dbReference>
<dbReference type="GO" id="GO:0003723">
    <property type="term" value="F:RNA binding"/>
    <property type="evidence" value="ECO:0007669"/>
    <property type="project" value="TreeGrafter"/>
</dbReference>
<dbReference type="FunFam" id="3.30.230.10:FF:000001">
    <property type="entry name" value="30S ribosomal protein S9"/>
    <property type="match status" value="1"/>
</dbReference>
<evidence type="ECO:0000256" key="1">
    <source>
        <dbReference type="ARBA" id="ARBA00005251"/>
    </source>
</evidence>
<accession>A0A2M7UZU5</accession>
<sequence>MPKIKKKPTKVKKVKKVEKVKKPTPKPEKYFEAEGRRKTAVARIRLFTLGEKGFLVNAKSLQQYFPTFELQQITQASLEKMKCLDKFRVSARVQGGGLHAQAEAIRHGIARALVLFNPDFRKRLKAAGFLRRDPRMRERKKFGLKRARRAPQWQKR</sequence>
<dbReference type="Pfam" id="PF00380">
    <property type="entry name" value="Ribosomal_S9"/>
    <property type="match status" value="1"/>
</dbReference>
<evidence type="ECO:0000313" key="9">
    <source>
        <dbReference type="Proteomes" id="UP000231538"/>
    </source>
</evidence>
<dbReference type="InterPro" id="IPR020574">
    <property type="entry name" value="Ribosomal_uS9_CS"/>
</dbReference>
<dbReference type="EMBL" id="PFPC01000038">
    <property type="protein sequence ID" value="PIZ89493.1"/>
    <property type="molecule type" value="Genomic_DNA"/>
</dbReference>
<dbReference type="GO" id="GO:0006412">
    <property type="term" value="P:translation"/>
    <property type="evidence" value="ECO:0007669"/>
    <property type="project" value="UniProtKB-UniRule"/>
</dbReference>
<dbReference type="Gene3D" id="3.30.230.10">
    <property type="match status" value="1"/>
</dbReference>
<organism evidence="8 9">
    <name type="scientific">Candidatus Nealsonbacteria bacterium CG_4_10_14_0_2_um_filter_37_10</name>
    <dbReference type="NCBI Taxonomy" id="1974679"/>
    <lineage>
        <taxon>Bacteria</taxon>
        <taxon>Candidatus Nealsoniibacteriota</taxon>
    </lineage>
</organism>
<dbReference type="HAMAP" id="MF_00532_B">
    <property type="entry name" value="Ribosomal_uS9_B"/>
    <property type="match status" value="1"/>
</dbReference>
<dbReference type="GO" id="GO:0022627">
    <property type="term" value="C:cytosolic small ribosomal subunit"/>
    <property type="evidence" value="ECO:0007669"/>
    <property type="project" value="TreeGrafter"/>
</dbReference>
<feature type="compositionally biased region" description="Basic residues" evidence="7">
    <location>
        <begin position="1"/>
        <end position="24"/>
    </location>
</feature>
<comment type="similarity">
    <text evidence="1 5 6">Belongs to the universal ribosomal protein uS9 family.</text>
</comment>
<evidence type="ECO:0000256" key="6">
    <source>
        <dbReference type="RuleBase" id="RU003815"/>
    </source>
</evidence>
<dbReference type="AlphaFoldDB" id="A0A2M7UZU5"/>
<name>A0A2M7UZU5_9BACT</name>
<evidence type="ECO:0000313" key="8">
    <source>
        <dbReference type="EMBL" id="PIZ89493.1"/>
    </source>
</evidence>
<dbReference type="PANTHER" id="PTHR21569:SF1">
    <property type="entry name" value="SMALL RIBOSOMAL SUBUNIT PROTEIN US9M"/>
    <property type="match status" value="1"/>
</dbReference>
<dbReference type="SUPFAM" id="SSF54211">
    <property type="entry name" value="Ribosomal protein S5 domain 2-like"/>
    <property type="match status" value="1"/>
</dbReference>
<keyword evidence="2 5" id="KW-0689">Ribosomal protein</keyword>
<reference evidence="9" key="1">
    <citation type="submission" date="2017-09" db="EMBL/GenBank/DDBJ databases">
        <title>Depth-based differentiation of microbial function through sediment-hosted aquifers and enrichment of novel symbionts in the deep terrestrial subsurface.</title>
        <authorList>
            <person name="Probst A.J."/>
            <person name="Ladd B."/>
            <person name="Jarett J.K."/>
            <person name="Geller-Mcgrath D.E."/>
            <person name="Sieber C.M.K."/>
            <person name="Emerson J.B."/>
            <person name="Anantharaman K."/>
            <person name="Thomas B.C."/>
            <person name="Malmstrom R."/>
            <person name="Stieglmeier M."/>
            <person name="Klingl A."/>
            <person name="Woyke T."/>
            <person name="Ryan C.M."/>
            <person name="Banfield J.F."/>
        </authorList>
    </citation>
    <scope>NUCLEOTIDE SEQUENCE [LARGE SCALE GENOMIC DNA]</scope>
</reference>
<feature type="region of interest" description="Disordered" evidence="7">
    <location>
        <begin position="1"/>
        <end position="25"/>
    </location>
</feature>
<dbReference type="InterPro" id="IPR000754">
    <property type="entry name" value="Ribosomal_uS9"/>
</dbReference>
<gene>
    <name evidence="5" type="primary">rpsI</name>
    <name evidence="8" type="ORF">COX89_01290</name>
</gene>
<evidence type="ECO:0000256" key="4">
    <source>
        <dbReference type="ARBA" id="ARBA00035259"/>
    </source>
</evidence>
<dbReference type="InterPro" id="IPR014721">
    <property type="entry name" value="Ribsml_uS5_D2-typ_fold_subgr"/>
</dbReference>
<protein>
    <recommendedName>
        <fullName evidence="4 5">Small ribosomal subunit protein uS9</fullName>
    </recommendedName>
</protein>
<dbReference type="InterPro" id="IPR023035">
    <property type="entry name" value="Ribosomal_uS9_bac/plastid"/>
</dbReference>